<protein>
    <submittedName>
        <fullName evidence="1">Uncharacterized protein</fullName>
    </submittedName>
</protein>
<reference evidence="1" key="1">
    <citation type="submission" date="2023-12" db="EMBL/GenBank/DDBJ databases">
        <title>Genome assembly of Anisodus tanguticus.</title>
        <authorList>
            <person name="Wang Y.-J."/>
        </authorList>
    </citation>
    <scope>NUCLEOTIDE SEQUENCE</scope>
    <source>
        <strain evidence="1">KB-2021</strain>
        <tissue evidence="1">Leaf</tissue>
    </source>
</reference>
<accession>A0AAE1RNP3</accession>
<name>A0AAE1RNP3_9SOLA</name>
<dbReference type="AlphaFoldDB" id="A0AAE1RNP3"/>
<keyword evidence="2" id="KW-1185">Reference proteome</keyword>
<evidence type="ECO:0000313" key="1">
    <source>
        <dbReference type="EMBL" id="KAK4354122.1"/>
    </source>
</evidence>
<organism evidence="1 2">
    <name type="scientific">Anisodus tanguticus</name>
    <dbReference type="NCBI Taxonomy" id="243964"/>
    <lineage>
        <taxon>Eukaryota</taxon>
        <taxon>Viridiplantae</taxon>
        <taxon>Streptophyta</taxon>
        <taxon>Embryophyta</taxon>
        <taxon>Tracheophyta</taxon>
        <taxon>Spermatophyta</taxon>
        <taxon>Magnoliopsida</taxon>
        <taxon>eudicotyledons</taxon>
        <taxon>Gunneridae</taxon>
        <taxon>Pentapetalae</taxon>
        <taxon>asterids</taxon>
        <taxon>lamiids</taxon>
        <taxon>Solanales</taxon>
        <taxon>Solanaceae</taxon>
        <taxon>Solanoideae</taxon>
        <taxon>Hyoscyameae</taxon>
        <taxon>Anisodus</taxon>
    </lineage>
</organism>
<proteinExistence type="predicted"/>
<evidence type="ECO:0000313" key="2">
    <source>
        <dbReference type="Proteomes" id="UP001291623"/>
    </source>
</evidence>
<dbReference type="Proteomes" id="UP001291623">
    <property type="component" value="Unassembled WGS sequence"/>
</dbReference>
<comment type="caution">
    <text evidence="1">The sequence shown here is derived from an EMBL/GenBank/DDBJ whole genome shotgun (WGS) entry which is preliminary data.</text>
</comment>
<sequence>MAPSNNLMTMEQWDYRSTFNESGFPDMFAKETETLTEVLQKSLPGKENEVVMRR</sequence>
<dbReference type="EMBL" id="JAVYJV010000014">
    <property type="protein sequence ID" value="KAK4354122.1"/>
    <property type="molecule type" value="Genomic_DNA"/>
</dbReference>
<gene>
    <name evidence="1" type="ORF">RND71_026316</name>
</gene>